<name>A0A1L8GZM1_XENLA</name>
<dbReference type="Proteomes" id="UP000186698">
    <property type="component" value="Chromosome 3L"/>
</dbReference>
<dbReference type="STRING" id="8355.A0A1L8GZM1"/>
<accession>A0A1L8GZM1</accession>
<gene>
    <name evidence="3" type="primary">LOC121401525</name>
</gene>
<dbReference type="OrthoDB" id="410807at2759"/>
<dbReference type="GeneID" id="121401525"/>
<dbReference type="PANTHER" id="PTHR35826">
    <property type="entry name" value="PROTEIN ATP6V1FNB-LIKE"/>
    <property type="match status" value="1"/>
</dbReference>
<sequence>MVRELGLTTQRQEFLKEAYLKEFQARVNWCSSYGKDLQIQQRKPKCKKTFKLPAITDQSILPPDELRKLDHIHHPEKAKQVDDNATTNMAAEMRPASPRTLGLLYYGTSREKDGRYRYLQARYHIKPEEKYSYPITTNFTYGWKLGNMYTSQFPFYGCYCVVNDTFYRKNGISFERNPLDSVL</sequence>
<dbReference type="RefSeq" id="XP_041442543.1">
    <property type="nucleotide sequence ID" value="XM_041586609.1"/>
</dbReference>
<dbReference type="KEGG" id="xla:121401525"/>
<evidence type="ECO:0000313" key="3">
    <source>
        <dbReference type="RefSeq" id="XP_041442543.1"/>
    </source>
</evidence>
<dbReference type="Pfam" id="PF22589">
    <property type="entry name" value="SPMIP1"/>
    <property type="match status" value="1"/>
</dbReference>
<dbReference type="AlphaFoldDB" id="A0A1L8GZM1"/>
<dbReference type="OMA" id="QRQNFWK"/>
<dbReference type="InterPro" id="IPR054323">
    <property type="entry name" value="SPMIP1_C"/>
</dbReference>
<dbReference type="CTD" id="121401525"/>
<reference evidence="3" key="1">
    <citation type="submission" date="2025-08" db="UniProtKB">
        <authorList>
            <consortium name="RefSeq"/>
        </authorList>
    </citation>
    <scope>IDENTIFICATION</scope>
    <source>
        <strain evidence="3">J_2021</strain>
        <tissue evidence="3">Erythrocytes</tissue>
    </source>
</reference>
<dbReference type="PANTHER" id="PTHR35826:SF2">
    <property type="entry name" value="PROTEIN ATP6V1FNB"/>
    <property type="match status" value="1"/>
</dbReference>
<evidence type="ECO:0000313" key="2">
    <source>
        <dbReference type="Proteomes" id="UP000186698"/>
    </source>
</evidence>
<evidence type="ECO:0000259" key="1">
    <source>
        <dbReference type="Pfam" id="PF22589"/>
    </source>
</evidence>
<protein>
    <submittedName>
        <fullName evidence="3">Protein ATP6V1FNB-like</fullName>
    </submittedName>
</protein>
<feature type="domain" description="Sperm microtubule inner protein 1 C-terminal" evidence="1">
    <location>
        <begin position="72"/>
        <end position="174"/>
    </location>
</feature>
<keyword evidence="2" id="KW-1185">Reference proteome</keyword>
<organism evidence="2 3">
    <name type="scientific">Xenopus laevis</name>
    <name type="common">African clawed frog</name>
    <dbReference type="NCBI Taxonomy" id="8355"/>
    <lineage>
        <taxon>Eukaryota</taxon>
        <taxon>Metazoa</taxon>
        <taxon>Chordata</taxon>
        <taxon>Craniata</taxon>
        <taxon>Vertebrata</taxon>
        <taxon>Euteleostomi</taxon>
        <taxon>Amphibia</taxon>
        <taxon>Batrachia</taxon>
        <taxon>Anura</taxon>
        <taxon>Pipoidea</taxon>
        <taxon>Pipidae</taxon>
        <taxon>Xenopodinae</taxon>
        <taxon>Xenopus</taxon>
        <taxon>Xenopus</taxon>
    </lineage>
</organism>
<proteinExistence type="predicted"/>
<dbReference type="PaxDb" id="8355-A0A1L8GZM1"/>